<dbReference type="InterPro" id="IPR017896">
    <property type="entry name" value="4Fe4S_Fe-S-bd"/>
</dbReference>
<accession>A0A328VGM4</accession>
<dbReference type="Pfam" id="PF02913">
    <property type="entry name" value="FAD-oxidase_C"/>
    <property type="match status" value="1"/>
</dbReference>
<dbReference type="GO" id="GO:0008720">
    <property type="term" value="F:D-lactate dehydrogenase (NAD+) activity"/>
    <property type="evidence" value="ECO:0007669"/>
    <property type="project" value="TreeGrafter"/>
</dbReference>
<dbReference type="Pfam" id="PF02754">
    <property type="entry name" value="CCG"/>
    <property type="match status" value="2"/>
</dbReference>
<dbReference type="AlphaFoldDB" id="A0A328VGM4"/>
<dbReference type="InterPro" id="IPR016166">
    <property type="entry name" value="FAD-bd_PCMH"/>
</dbReference>
<keyword evidence="10" id="KW-0808">Transferase</keyword>
<dbReference type="PANTHER" id="PTHR11748:SF119">
    <property type="entry name" value="D-2-HYDROXYGLUTARATE DEHYDROGENASE"/>
    <property type="match status" value="1"/>
</dbReference>
<dbReference type="GO" id="GO:1903457">
    <property type="term" value="P:lactate catabolic process"/>
    <property type="evidence" value="ECO:0007669"/>
    <property type="project" value="TreeGrafter"/>
</dbReference>
<dbReference type="GO" id="GO:0008168">
    <property type="term" value="F:methyltransferase activity"/>
    <property type="evidence" value="ECO:0007669"/>
    <property type="project" value="UniProtKB-KW"/>
</dbReference>
<comment type="cofactor">
    <cofactor evidence="1">
        <name>FAD</name>
        <dbReference type="ChEBI" id="CHEBI:57692"/>
    </cofactor>
</comment>
<evidence type="ECO:0000259" key="9">
    <source>
        <dbReference type="PROSITE" id="PS51387"/>
    </source>
</evidence>
<sequence>MEHVQQQPPRKELISSRRLNELASALRAQVRGEVRFDAGSRAMYSTDASNYRQVPLGVVFPHDSDDVCAAIAVCCAYDVPILARGGGTSTAGQTCNIAVVLDLSRHMQHILSLDPGQRLARVEPGVVLDDLRRAAEQYHLTFAPDPSTHNRCTLGGMIGNNSCGTHSLMGGKTVDNIEELEILTYDGLRLRVGATSEEELAQIIAAGGRRGEIYARLKGLRDRYADLIRQRYPAIPRRVSGYNLDQLLPENGFHVARALVGSESTCVTVLEATVRLVPSPPERVLLVLGYPDFFRACDEVPALLEFRPIALEGLDEGLVTDSRRKGLNLEHLHLLPEGSGWLLLEFGGQTRAEAEEQARALMAQLQRSSTPPQMRLCSSQEEARALWEVRESALGASTFVPGQPLKWEGWEDSAVHPSRLGAYLRELRALLDRYGYQANFYGHCGEGCVHMRASFDLESQEGIRQFRAFMEEAADLVVRYGGSLSGEHGDGQARAELLPKMFGPELLEAFREFKAIWDPAGRMNPGKVVNPYRLDEDLRHALPLPRPAATYFRFPADDGNFAHAVMRCVGVGKCRRTDGGLMCPSYMVTREEAHSTRGRARLLFEMLYGNPLRGGWRSEEVRQALDLCLACKGCKSECPVNVDMATYKAEFLAHYYAGRLRPRSAYLFGLIHRWAALGARTPELVNLLTQAPLLSQLLKWAGGIAAERRLPRLAPLSFRSWFQSRPQPPRQSQHPRVLLWPDTFNNYFHPETARAAVEVLEALGFQVELPPVALCCGRPLYDYGMLATAKRQLGQLMAVLRPYLDQEIPIVGLEPGCVSVFRDELPNLFPERPEAQQLKERVLLLGEFLEQHARDYHWPRLEGQVLLQPHCHQRALMDVAAERTLLSKLGLQVHVPDAGCCGMAGAFGFEAQHATLSREVGERLLLPLVRTARPETLIVADGFSCREQIAQTTPRRALHLAEVLQLALRLPTNARLGPYPERAALFAPPLPAARRHLGSALVLISSVLLALGTFLLLRRRGRRPQPQRRC</sequence>
<dbReference type="SUPFAM" id="SSF55103">
    <property type="entry name" value="FAD-linked oxidases, C-terminal domain"/>
    <property type="match status" value="1"/>
</dbReference>
<dbReference type="GO" id="GO:0046872">
    <property type="term" value="F:metal ion binding"/>
    <property type="evidence" value="ECO:0007669"/>
    <property type="project" value="UniProtKB-KW"/>
</dbReference>
<keyword evidence="11" id="KW-1185">Reference proteome</keyword>
<dbReference type="EMBL" id="MCIF01000002">
    <property type="protein sequence ID" value="RAQ96597.1"/>
    <property type="molecule type" value="Genomic_DNA"/>
</dbReference>
<name>A0A328VGM4_9CHLR</name>
<dbReference type="GO" id="GO:0032259">
    <property type="term" value="P:methylation"/>
    <property type="evidence" value="ECO:0007669"/>
    <property type="project" value="UniProtKB-KW"/>
</dbReference>
<keyword evidence="2" id="KW-0285">Flavoprotein</keyword>
<comment type="caution">
    <text evidence="10">The sequence shown here is derived from an EMBL/GenBank/DDBJ whole genome shotgun (WGS) entry which is preliminary data.</text>
</comment>
<dbReference type="SUPFAM" id="SSF46548">
    <property type="entry name" value="alpha-helical ferredoxin"/>
    <property type="match status" value="1"/>
</dbReference>
<dbReference type="InterPro" id="IPR004017">
    <property type="entry name" value="Cys_rich_dom"/>
</dbReference>
<feature type="domain" description="FAD-binding PCMH-type" evidence="9">
    <location>
        <begin position="51"/>
        <end position="279"/>
    </location>
</feature>
<keyword evidence="4" id="KW-0274">FAD</keyword>
<dbReference type="InterPro" id="IPR016167">
    <property type="entry name" value="FAD-bd_PCMH_sub1"/>
</dbReference>
<keyword evidence="8" id="KW-0472">Membrane</keyword>
<evidence type="ECO:0000256" key="5">
    <source>
        <dbReference type="ARBA" id="ARBA00023002"/>
    </source>
</evidence>
<dbReference type="Gene3D" id="1.10.45.10">
    <property type="entry name" value="Vanillyl-alcohol Oxidase, Chain A, domain 4"/>
    <property type="match status" value="1"/>
</dbReference>
<dbReference type="RefSeq" id="WP_223258337.1">
    <property type="nucleotide sequence ID" value="NZ_MCIF01000002.1"/>
</dbReference>
<dbReference type="InterPro" id="IPR036318">
    <property type="entry name" value="FAD-bd_PCMH-like_sf"/>
</dbReference>
<evidence type="ECO:0000256" key="3">
    <source>
        <dbReference type="ARBA" id="ARBA00022723"/>
    </source>
</evidence>
<evidence type="ECO:0000256" key="2">
    <source>
        <dbReference type="ARBA" id="ARBA00022630"/>
    </source>
</evidence>
<keyword evidence="10" id="KW-0489">Methyltransferase</keyword>
<organism evidence="10 11">
    <name type="scientific">Thermogemmatispora tikiterensis</name>
    <dbReference type="NCBI Taxonomy" id="1825093"/>
    <lineage>
        <taxon>Bacteria</taxon>
        <taxon>Bacillati</taxon>
        <taxon>Chloroflexota</taxon>
        <taxon>Ktedonobacteria</taxon>
        <taxon>Thermogemmatisporales</taxon>
        <taxon>Thermogemmatisporaceae</taxon>
        <taxon>Thermogemmatispora</taxon>
    </lineage>
</organism>
<keyword evidence="8" id="KW-1133">Transmembrane helix</keyword>
<dbReference type="InterPro" id="IPR016169">
    <property type="entry name" value="FAD-bd_PCMH_sub2"/>
</dbReference>
<dbReference type="Gene3D" id="3.30.70.2740">
    <property type="match status" value="1"/>
</dbReference>
<reference evidence="10 11" key="1">
    <citation type="submission" date="2016-08" db="EMBL/GenBank/DDBJ databases">
        <title>Analysis of Carbohydrate Active Enzymes in Thermogemmatispora T81 Reveals Carbohydrate Degradation Ability.</title>
        <authorList>
            <person name="Tomazini A."/>
            <person name="Lal S."/>
            <person name="Stott M."/>
            <person name="Henrissat B."/>
            <person name="Polikarpov I."/>
            <person name="Sparling R."/>
            <person name="Levin D.B."/>
        </authorList>
    </citation>
    <scope>NUCLEOTIDE SEQUENCE [LARGE SCALE GENOMIC DNA]</scope>
    <source>
        <strain evidence="10 11">T81</strain>
    </source>
</reference>
<evidence type="ECO:0000256" key="8">
    <source>
        <dbReference type="SAM" id="Phobius"/>
    </source>
</evidence>
<dbReference type="InterPro" id="IPR004113">
    <property type="entry name" value="FAD-bd_oxidored_4_C"/>
</dbReference>
<protein>
    <submittedName>
        <fullName evidence="10">Dimethylmenaquinone methyltransferase</fullName>
    </submittedName>
</protein>
<evidence type="ECO:0000256" key="6">
    <source>
        <dbReference type="ARBA" id="ARBA00023004"/>
    </source>
</evidence>
<dbReference type="InterPro" id="IPR017900">
    <property type="entry name" value="4Fe4S_Fe_S_CS"/>
</dbReference>
<keyword evidence="3" id="KW-0479">Metal-binding</keyword>
<dbReference type="Proteomes" id="UP000248706">
    <property type="component" value="Unassembled WGS sequence"/>
</dbReference>
<keyword evidence="5" id="KW-0560">Oxidoreductase</keyword>
<keyword evidence="8" id="KW-0812">Transmembrane</keyword>
<dbReference type="Gene3D" id="3.30.465.10">
    <property type="match status" value="1"/>
</dbReference>
<dbReference type="InterPro" id="IPR016171">
    <property type="entry name" value="Vanillyl_alc_oxidase_C-sub2"/>
</dbReference>
<dbReference type="InterPro" id="IPR016164">
    <property type="entry name" value="FAD-linked_Oxase-like_C"/>
</dbReference>
<feature type="transmembrane region" description="Helical" evidence="8">
    <location>
        <begin position="997"/>
        <end position="1017"/>
    </location>
</feature>
<dbReference type="GO" id="GO:0051536">
    <property type="term" value="F:iron-sulfur cluster binding"/>
    <property type="evidence" value="ECO:0007669"/>
    <property type="project" value="UniProtKB-KW"/>
</dbReference>
<evidence type="ECO:0000313" key="11">
    <source>
        <dbReference type="Proteomes" id="UP000248706"/>
    </source>
</evidence>
<evidence type="ECO:0000256" key="1">
    <source>
        <dbReference type="ARBA" id="ARBA00001974"/>
    </source>
</evidence>
<dbReference type="GO" id="GO:0004458">
    <property type="term" value="F:D-lactate dehydrogenase (cytochrome) activity"/>
    <property type="evidence" value="ECO:0007669"/>
    <property type="project" value="TreeGrafter"/>
</dbReference>
<dbReference type="PROSITE" id="PS51387">
    <property type="entry name" value="FAD_PCMH"/>
    <property type="match status" value="1"/>
</dbReference>
<dbReference type="Gene3D" id="3.30.43.10">
    <property type="entry name" value="Uridine Diphospho-n-acetylenolpyruvylglucosamine Reductase, domain 2"/>
    <property type="match status" value="1"/>
</dbReference>
<dbReference type="PANTHER" id="PTHR11748">
    <property type="entry name" value="D-LACTATE DEHYDROGENASE"/>
    <property type="match status" value="1"/>
</dbReference>
<dbReference type="InterPro" id="IPR006094">
    <property type="entry name" value="Oxid_FAD_bind_N"/>
</dbReference>
<gene>
    <name evidence="10" type="ORF">A4R35_13705</name>
</gene>
<proteinExistence type="predicted"/>
<dbReference type="GO" id="GO:0071949">
    <property type="term" value="F:FAD binding"/>
    <property type="evidence" value="ECO:0007669"/>
    <property type="project" value="InterPro"/>
</dbReference>
<dbReference type="SUPFAM" id="SSF56176">
    <property type="entry name" value="FAD-binding/transporter-associated domain-like"/>
    <property type="match status" value="1"/>
</dbReference>
<keyword evidence="7" id="KW-0411">Iron-sulfur</keyword>
<evidence type="ECO:0000313" key="10">
    <source>
        <dbReference type="EMBL" id="RAQ96597.1"/>
    </source>
</evidence>
<evidence type="ECO:0000256" key="4">
    <source>
        <dbReference type="ARBA" id="ARBA00022827"/>
    </source>
</evidence>
<dbReference type="Pfam" id="PF01565">
    <property type="entry name" value="FAD_binding_4"/>
    <property type="match status" value="1"/>
</dbReference>
<dbReference type="PROSITE" id="PS00198">
    <property type="entry name" value="4FE4S_FER_1"/>
    <property type="match status" value="1"/>
</dbReference>
<keyword evidence="6" id="KW-0408">Iron</keyword>
<evidence type="ECO:0000256" key="7">
    <source>
        <dbReference type="ARBA" id="ARBA00023014"/>
    </source>
</evidence>
<dbReference type="Pfam" id="PF13183">
    <property type="entry name" value="Fer4_8"/>
    <property type="match status" value="1"/>
</dbReference>